<dbReference type="KEGG" id="snep:Enr13x_34900"/>
<feature type="compositionally biased region" description="Basic and acidic residues" evidence="1">
    <location>
        <begin position="223"/>
        <end position="233"/>
    </location>
</feature>
<reference evidence="2 3" key="1">
    <citation type="submission" date="2019-03" db="EMBL/GenBank/DDBJ databases">
        <title>Deep-cultivation of Planctomycetes and their phenomic and genomic characterization uncovers novel biology.</title>
        <authorList>
            <person name="Wiegand S."/>
            <person name="Jogler M."/>
            <person name="Boedeker C."/>
            <person name="Pinto D."/>
            <person name="Vollmers J."/>
            <person name="Rivas-Marin E."/>
            <person name="Kohn T."/>
            <person name="Peeters S.H."/>
            <person name="Heuer A."/>
            <person name="Rast P."/>
            <person name="Oberbeckmann S."/>
            <person name="Bunk B."/>
            <person name="Jeske O."/>
            <person name="Meyerdierks A."/>
            <person name="Storesund J.E."/>
            <person name="Kallscheuer N."/>
            <person name="Luecker S."/>
            <person name="Lage O.M."/>
            <person name="Pohl T."/>
            <person name="Merkel B.J."/>
            <person name="Hornburger P."/>
            <person name="Mueller R.-W."/>
            <person name="Bruemmer F."/>
            <person name="Labrenz M."/>
            <person name="Spormann A.M."/>
            <person name="Op den Camp H."/>
            <person name="Overmann J."/>
            <person name="Amann R."/>
            <person name="Jetten M.S.M."/>
            <person name="Mascher T."/>
            <person name="Medema M.H."/>
            <person name="Devos D.P."/>
            <person name="Kaster A.-K."/>
            <person name="Ovreas L."/>
            <person name="Rohde M."/>
            <person name="Galperin M.Y."/>
            <person name="Jogler C."/>
        </authorList>
    </citation>
    <scope>NUCLEOTIDE SEQUENCE [LARGE SCALE GENOMIC DNA]</scope>
    <source>
        <strain evidence="2 3">Enr13</strain>
    </source>
</reference>
<feature type="region of interest" description="Disordered" evidence="1">
    <location>
        <begin position="47"/>
        <end position="81"/>
    </location>
</feature>
<proteinExistence type="predicted"/>
<feature type="region of interest" description="Disordered" evidence="1">
    <location>
        <begin position="210"/>
        <end position="233"/>
    </location>
</feature>
<organism evidence="2 3">
    <name type="scientific">Stieleria neptunia</name>
    <dbReference type="NCBI Taxonomy" id="2527979"/>
    <lineage>
        <taxon>Bacteria</taxon>
        <taxon>Pseudomonadati</taxon>
        <taxon>Planctomycetota</taxon>
        <taxon>Planctomycetia</taxon>
        <taxon>Pirellulales</taxon>
        <taxon>Pirellulaceae</taxon>
        <taxon>Stieleria</taxon>
    </lineage>
</organism>
<dbReference type="EMBL" id="CP037423">
    <property type="protein sequence ID" value="QDV43633.1"/>
    <property type="molecule type" value="Genomic_DNA"/>
</dbReference>
<sequence length="233" mass="26298">MPCLNRHVPGPSNEFESRHNRYRMNNPQRLTGAAEFVEIVGVAREGKLPTSRQKGPPSFRRPLFAGTTALPGRRPEGLPRRPGMDVVQRFTGTTALPGRRPEGSPDALERTSYRVSLVRWPFRAVVRRARPDDLERTSYRVSLVRRPFRAVVRRARPTTWNGRRTAFHWYDGPSGPSSGGLAPTTWKGRRTAFRVCFPCFQLEPSTTEPRRGWSCGAASGPHRAIERTRADAI</sequence>
<evidence type="ECO:0000256" key="1">
    <source>
        <dbReference type="SAM" id="MobiDB-lite"/>
    </source>
</evidence>
<name>A0A518HS11_9BACT</name>
<protein>
    <submittedName>
        <fullName evidence="2">Uncharacterized protein</fullName>
    </submittedName>
</protein>
<accession>A0A518HS11</accession>
<dbReference type="Proteomes" id="UP000319004">
    <property type="component" value="Chromosome"/>
</dbReference>
<evidence type="ECO:0000313" key="2">
    <source>
        <dbReference type="EMBL" id="QDV43633.1"/>
    </source>
</evidence>
<keyword evidence="3" id="KW-1185">Reference proteome</keyword>
<evidence type="ECO:0000313" key="3">
    <source>
        <dbReference type="Proteomes" id="UP000319004"/>
    </source>
</evidence>
<dbReference type="AlphaFoldDB" id="A0A518HS11"/>
<gene>
    <name evidence="2" type="ORF">Enr13x_34900</name>
</gene>